<keyword evidence="1" id="KW-1133">Transmembrane helix</keyword>
<gene>
    <name evidence="2" type="ORF">JM658_10605</name>
</gene>
<feature type="transmembrane region" description="Helical" evidence="1">
    <location>
        <begin position="140"/>
        <end position="160"/>
    </location>
</feature>
<evidence type="ECO:0000313" key="3">
    <source>
        <dbReference type="Proteomes" id="UP000829517"/>
    </source>
</evidence>
<organism evidence="2 3">
    <name type="scientific">Joostella atrarenae</name>
    <dbReference type="NCBI Taxonomy" id="679257"/>
    <lineage>
        <taxon>Bacteria</taxon>
        <taxon>Pseudomonadati</taxon>
        <taxon>Bacteroidota</taxon>
        <taxon>Flavobacteriia</taxon>
        <taxon>Flavobacteriales</taxon>
        <taxon>Flavobacteriaceae</taxon>
        <taxon>Joostella</taxon>
    </lineage>
</organism>
<feature type="transmembrane region" description="Helical" evidence="1">
    <location>
        <begin position="175"/>
        <end position="196"/>
    </location>
</feature>
<protein>
    <submittedName>
        <fullName evidence="2">DUF5009 domain-containing protein</fullName>
    </submittedName>
</protein>
<feature type="transmembrane region" description="Helical" evidence="1">
    <location>
        <begin position="266"/>
        <end position="285"/>
    </location>
</feature>
<feature type="transmembrane region" description="Helical" evidence="1">
    <location>
        <begin position="108"/>
        <end position="128"/>
    </location>
</feature>
<name>A0ABS9J4B9_9FLAO</name>
<sequence length="395" mass="44487">MKTSKRILSIDIMRGLTLFLMLFVNDLFESGVPKWLVHSKATEDAMGLADWVFPGFLFMVGLSIPFAFLSRRKKGDNNLDILKHILIRTLSLLLIGVFMVNINELNSVLAGINKYLWAVLVYISIFLIWNKYPDKSSYSVLFKVLKGIGILGLVLLAYIFKGGTEESPTWMTTGWWGILGLIGWGYFAGSISYLLTRGKLIGVVILWIGFIVLNILSQLQLLGFLNPMKPYFGVLISGNTPSIVLCGLVVGMLLKDNKDDFKKLMQILLPFGLLVLFIGFIFRNWFIISKMQGTPTWAMICNGISILVFCLLFYVIDYLKISKWSSIFKPAGQNSLTTYLAPDIIYYTIWGFGWNILIYKQEESALLAVGGSIIWAFAMIGFAALLSKINIRLKL</sequence>
<keyword evidence="3" id="KW-1185">Reference proteome</keyword>
<keyword evidence="1" id="KW-0472">Membrane</keyword>
<feature type="transmembrane region" description="Helical" evidence="1">
    <location>
        <begin position="297"/>
        <end position="316"/>
    </location>
</feature>
<reference evidence="2 3" key="1">
    <citation type="submission" date="2021-01" db="EMBL/GenBank/DDBJ databases">
        <title>Genome sequencing of Joostella atrarenae M1-2 (= KCTC 23194).</title>
        <authorList>
            <person name="Zakaria M.R."/>
            <person name="Lam M.Q."/>
            <person name="Chong C.S."/>
        </authorList>
    </citation>
    <scope>NUCLEOTIDE SEQUENCE [LARGE SCALE GENOMIC DNA]</scope>
    <source>
        <strain evidence="2 3">M1-2</strain>
    </source>
</reference>
<dbReference type="RefSeq" id="WP_236959241.1">
    <property type="nucleotide sequence ID" value="NZ_JAETXX010000006.1"/>
</dbReference>
<feature type="transmembrane region" description="Helical" evidence="1">
    <location>
        <begin position="231"/>
        <end position="254"/>
    </location>
</feature>
<evidence type="ECO:0000313" key="2">
    <source>
        <dbReference type="EMBL" id="MCF8715277.1"/>
    </source>
</evidence>
<feature type="transmembrane region" description="Helical" evidence="1">
    <location>
        <begin position="365"/>
        <end position="386"/>
    </location>
</feature>
<feature type="transmembrane region" description="Helical" evidence="1">
    <location>
        <begin position="48"/>
        <end position="69"/>
    </location>
</feature>
<feature type="transmembrane region" description="Helical" evidence="1">
    <location>
        <begin position="336"/>
        <end position="359"/>
    </location>
</feature>
<dbReference type="PANTHER" id="PTHR31061">
    <property type="entry name" value="LD22376P"/>
    <property type="match status" value="1"/>
</dbReference>
<dbReference type="Proteomes" id="UP000829517">
    <property type="component" value="Unassembled WGS sequence"/>
</dbReference>
<feature type="transmembrane region" description="Helical" evidence="1">
    <location>
        <begin position="81"/>
        <end position="102"/>
    </location>
</feature>
<feature type="transmembrane region" description="Helical" evidence="1">
    <location>
        <begin position="203"/>
        <end position="225"/>
    </location>
</feature>
<keyword evidence="1" id="KW-0812">Transmembrane</keyword>
<feature type="transmembrane region" description="Helical" evidence="1">
    <location>
        <begin position="12"/>
        <end position="28"/>
    </location>
</feature>
<comment type="caution">
    <text evidence="2">The sequence shown here is derived from an EMBL/GenBank/DDBJ whole genome shotgun (WGS) entry which is preliminary data.</text>
</comment>
<proteinExistence type="predicted"/>
<dbReference type="PANTHER" id="PTHR31061:SF24">
    <property type="entry name" value="LD22376P"/>
    <property type="match status" value="1"/>
</dbReference>
<dbReference type="EMBL" id="JAETXX010000006">
    <property type="protein sequence ID" value="MCF8715277.1"/>
    <property type="molecule type" value="Genomic_DNA"/>
</dbReference>
<accession>A0ABS9J4B9</accession>
<evidence type="ECO:0000256" key="1">
    <source>
        <dbReference type="SAM" id="Phobius"/>
    </source>
</evidence>